<evidence type="ECO:0000256" key="1">
    <source>
        <dbReference type="SAM" id="MobiDB-lite"/>
    </source>
</evidence>
<name>A0A4Z1GJZ8_9HELO</name>
<protein>
    <submittedName>
        <fullName evidence="2">Uncharacterized protein</fullName>
    </submittedName>
</protein>
<organism evidence="2 3">
    <name type="scientific">Botrytis hyacinthi</name>
    <dbReference type="NCBI Taxonomy" id="278943"/>
    <lineage>
        <taxon>Eukaryota</taxon>
        <taxon>Fungi</taxon>
        <taxon>Dikarya</taxon>
        <taxon>Ascomycota</taxon>
        <taxon>Pezizomycotina</taxon>
        <taxon>Leotiomycetes</taxon>
        <taxon>Helotiales</taxon>
        <taxon>Sclerotiniaceae</taxon>
        <taxon>Botrytis</taxon>
    </lineage>
</organism>
<feature type="region of interest" description="Disordered" evidence="1">
    <location>
        <begin position="920"/>
        <end position="962"/>
    </location>
</feature>
<keyword evidence="3" id="KW-1185">Reference proteome</keyword>
<feature type="compositionally biased region" description="Basic and acidic residues" evidence="1">
    <location>
        <begin position="766"/>
        <end position="786"/>
    </location>
</feature>
<feature type="region of interest" description="Disordered" evidence="1">
    <location>
        <begin position="631"/>
        <end position="653"/>
    </location>
</feature>
<feature type="compositionally biased region" description="Basic and acidic residues" evidence="1">
    <location>
        <begin position="1216"/>
        <end position="1235"/>
    </location>
</feature>
<dbReference type="EMBL" id="PQXK01000147">
    <property type="protein sequence ID" value="TGO35750.1"/>
    <property type="molecule type" value="Genomic_DNA"/>
</dbReference>
<feature type="compositionally biased region" description="Polar residues" evidence="1">
    <location>
        <begin position="333"/>
        <end position="344"/>
    </location>
</feature>
<feature type="compositionally biased region" description="Basic and acidic residues" evidence="1">
    <location>
        <begin position="932"/>
        <end position="942"/>
    </location>
</feature>
<feature type="region of interest" description="Disordered" evidence="1">
    <location>
        <begin position="1172"/>
        <end position="1249"/>
    </location>
</feature>
<gene>
    <name evidence="2" type="ORF">BHYA_0147g00150</name>
</gene>
<feature type="compositionally biased region" description="Basic and acidic residues" evidence="1">
    <location>
        <begin position="1064"/>
        <end position="1075"/>
    </location>
</feature>
<feature type="compositionally biased region" description="Polar residues" evidence="1">
    <location>
        <begin position="1091"/>
        <end position="1100"/>
    </location>
</feature>
<feature type="compositionally biased region" description="Polar residues" evidence="1">
    <location>
        <begin position="1184"/>
        <end position="1194"/>
    </location>
</feature>
<feature type="region of interest" description="Disordered" evidence="1">
    <location>
        <begin position="751"/>
        <end position="805"/>
    </location>
</feature>
<feature type="compositionally biased region" description="Polar residues" evidence="1">
    <location>
        <begin position="1236"/>
        <end position="1245"/>
    </location>
</feature>
<feature type="compositionally biased region" description="Polar residues" evidence="1">
    <location>
        <begin position="787"/>
        <end position="799"/>
    </location>
</feature>
<feature type="region of interest" description="Disordered" evidence="1">
    <location>
        <begin position="307"/>
        <end position="355"/>
    </location>
</feature>
<sequence>MCIFRITTYDECWGQYTHLLICSNESSNNNKLTSPQDRVLSALKCSNLKSEHINVGGSTCNCKINPQDFNTVCNRMWGGDFVGSVNCSMNPGSAVKFQFRGREWENCTNVEILLRGGDRNVPDDYNPSAQAWNDSEWDGDNKQVDWRDKDWVTLAEKGMVTWQSRRTRKPSNVQDPMIPGQIQFPEESQTYEEVQLEKNEIFSTEHNLTRPKGQRLLPQYNATNHHVGSIDAAVIEWRRLKDQKEAAVDGHQHLPSRPPSIGQPQYQRDTSIPRINQSEHGRQLAMNTDRQNQQSVVSSLTATARTQPIFPTGPKAMPIRKAERPRRERKKSQGVQFGGQSTADTKMRSTIPLGPKSLPVRQLAQILKEKQEQEKRNLETPPGNHQQSLMDPATTAATRENNIQDQDASEARLEVLSSLEIPSAPVAASKSLQDQREMGNDQKRNIFLTKSYEQRVVLRERKSKDQVHESGLSVQDTFQNLNRHIPSREDNDPSTTETIEALGKLWNGVSEYVVSQKYNDTLPESDDRNFHFNSHNSSKQLGEKVQMADFDEASNSTPGDLYAASPHQASSTLVGNLQAAPYIASDPPRRRDLAPLELRQVEISQAKCENHDSHPYSNLSESKLDAERRAEQHQEISEQSRFQALEREQKTQDDIQTRRQFNVFVQEPSDSQENFQRKAFRKLQEIEEQSKIPGNRNKRDFLHDFSQLDTFLQDFTIPQQDTARKMWMEEKAEVDREFSKFYGAIATPNKEVTDSPQVRNNVVKQPRQEIVDEKNDVEDKSVEDRSLPQNKTSPANTSRLPPKSELPYLLKEKRKSVLMAKMIHDQDMKERFVHDFPFPQQKMARDSWIQVAKLVDHRLQKLLDQIRTCLVSESVEDYVEDVEYSGDEQRKVQEKILRSVNRRFGEQLRNLELASKVREEKRIREAQQQTEPNDHNSLKEQNQDGDGADLSKHTGRAEVTNNQQELISTILDDQAMKSTTDANDEADIKLQQKRKRDVQYFDHSPRTSVKKIKSGKGELAVESGQAVENKQTRNQRLRDLYYSGLIPSIEDVMVLEKAGATKLQVEDKRGQDTRKGSSQYSNPLTLKDGKSGNNKPQTKSSGRKTWIDVDYEAQEKRLKNNRRESSQILIPDTFHQSFLKEFPKLPNESKLEFRKRKLAAYIVSDEYKQRQSADGELSEYLPSGMNQSKLSNEVGTHAKEEKMRKPRLPRQAKNNSAREEFLRKQAARKLEEQREQVGNTGNTRNEGMVGKLVGGRIGVDQIPSNVSDNQGLADYGSDKNAYMKTEGGKRSQSRAVGGLGTQQELHSSNTNLSAVVQHKDAIMAGSNIETAIDLTSD</sequence>
<proteinExistence type="predicted"/>
<dbReference type="Proteomes" id="UP000297814">
    <property type="component" value="Unassembled WGS sequence"/>
</dbReference>
<reference evidence="2 3" key="1">
    <citation type="submission" date="2017-12" db="EMBL/GenBank/DDBJ databases">
        <title>Comparative genomics of Botrytis spp.</title>
        <authorList>
            <person name="Valero-Jimenez C.A."/>
            <person name="Tapia P."/>
            <person name="Veloso J."/>
            <person name="Silva-Moreno E."/>
            <person name="Staats M."/>
            <person name="Valdes J.H."/>
            <person name="Van Kan J.A.L."/>
        </authorList>
    </citation>
    <scope>NUCLEOTIDE SEQUENCE [LARGE SCALE GENOMIC DNA]</scope>
    <source>
        <strain evidence="2 3">Bh0001</strain>
    </source>
</reference>
<evidence type="ECO:0000313" key="2">
    <source>
        <dbReference type="EMBL" id="TGO35750.1"/>
    </source>
</evidence>
<accession>A0A4Z1GJZ8</accession>
<comment type="caution">
    <text evidence="2">The sequence shown here is derived from an EMBL/GenBank/DDBJ whole genome shotgun (WGS) entry which is preliminary data.</text>
</comment>
<evidence type="ECO:0000313" key="3">
    <source>
        <dbReference type="Proteomes" id="UP000297814"/>
    </source>
</evidence>
<feature type="region of interest" description="Disordered" evidence="1">
    <location>
        <begin position="1064"/>
        <end position="1106"/>
    </location>
</feature>
<feature type="region of interest" description="Disordered" evidence="1">
    <location>
        <begin position="372"/>
        <end position="391"/>
    </location>
</feature>
<feature type="compositionally biased region" description="Polar residues" evidence="1">
    <location>
        <begin position="754"/>
        <end position="763"/>
    </location>
</feature>